<comment type="subcellular location">
    <subcellularLocation>
        <location evidence="1">Virion</location>
    </subcellularLocation>
</comment>
<keyword evidence="4" id="KW-1185">Reference proteome</keyword>
<organism evidence="3 4">
    <name type="scientific">Ruegeria marina</name>
    <dbReference type="NCBI Taxonomy" id="639004"/>
    <lineage>
        <taxon>Bacteria</taxon>
        <taxon>Pseudomonadati</taxon>
        <taxon>Pseudomonadota</taxon>
        <taxon>Alphaproteobacteria</taxon>
        <taxon>Rhodobacterales</taxon>
        <taxon>Roseobacteraceae</taxon>
        <taxon>Ruegeria</taxon>
    </lineage>
</organism>
<gene>
    <name evidence="3" type="ORF">SAMN04488239_102239</name>
</gene>
<protein>
    <submittedName>
        <fullName evidence="3">Phage major capsid protein, HK97 family</fullName>
    </submittedName>
</protein>
<dbReference type="STRING" id="639004.SAMN04488239_102239"/>
<dbReference type="Pfam" id="PF05065">
    <property type="entry name" value="Phage_capsid"/>
    <property type="match status" value="1"/>
</dbReference>
<dbReference type="InterPro" id="IPR054612">
    <property type="entry name" value="Phage_capsid-like_C"/>
</dbReference>
<dbReference type="NCBIfam" id="TIGR01554">
    <property type="entry name" value="major_cap_HK97"/>
    <property type="match status" value="1"/>
</dbReference>
<name>A0A1G6LI51_9RHOB</name>
<reference evidence="4" key="1">
    <citation type="submission" date="2016-10" db="EMBL/GenBank/DDBJ databases">
        <authorList>
            <person name="Varghese N."/>
            <person name="Submissions S."/>
        </authorList>
    </citation>
    <scope>NUCLEOTIDE SEQUENCE [LARGE SCALE GENOMIC DNA]</scope>
    <source>
        <strain evidence="4">CGMCC 1.9108</strain>
    </source>
</reference>
<dbReference type="InterPro" id="IPR024455">
    <property type="entry name" value="Phage_capsid"/>
</dbReference>
<evidence type="ECO:0000313" key="3">
    <source>
        <dbReference type="EMBL" id="SDC42455.1"/>
    </source>
</evidence>
<accession>A0A1G6LI51</accession>
<proteinExistence type="predicted"/>
<evidence type="ECO:0000256" key="1">
    <source>
        <dbReference type="ARBA" id="ARBA00004328"/>
    </source>
</evidence>
<dbReference type="Proteomes" id="UP000199628">
    <property type="component" value="Unassembled WGS sequence"/>
</dbReference>
<dbReference type="RefSeq" id="WP_093027772.1">
    <property type="nucleotide sequence ID" value="NZ_FMZV01000002.1"/>
</dbReference>
<feature type="domain" description="Phage capsid-like C-terminal" evidence="2">
    <location>
        <begin position="171"/>
        <end position="387"/>
    </location>
</feature>
<evidence type="ECO:0000313" key="4">
    <source>
        <dbReference type="Proteomes" id="UP000199628"/>
    </source>
</evidence>
<dbReference type="Gene3D" id="3.30.2320.10">
    <property type="entry name" value="hypothetical protein PF0899 domain"/>
    <property type="match status" value="1"/>
</dbReference>
<evidence type="ECO:0000259" key="2">
    <source>
        <dbReference type="Pfam" id="PF05065"/>
    </source>
</evidence>
<dbReference type="OrthoDB" id="7856337at2"/>
<dbReference type="EMBL" id="FMZV01000002">
    <property type="protein sequence ID" value="SDC42455.1"/>
    <property type="molecule type" value="Genomic_DNA"/>
</dbReference>
<dbReference type="AlphaFoldDB" id="A0A1G6LI51"/>
<dbReference type="SUPFAM" id="SSF56563">
    <property type="entry name" value="Major capsid protein gp5"/>
    <property type="match status" value="1"/>
</dbReference>
<sequence>MSTPFNPKNNGSFVVGNLYDPDYEKKATKALKELAYRKAFDNAVKAVEQDVSDFPRLRSQMLELTAEVQQLRRKHDRPIQVQSTLVQPAKPKDPMEGFRLSKALAGVFVAQLRNHFFNEPTRKSLEKLLSKDNDKYNFHFAEAMLTKSATDPLGTALPGGGTELVDTGLMAFWRSLQQRSALAQLSSKGTAIPFGPHNSISIPKRAPGDSGSMMPAWVSEHATIPVKQATLGTTTINRFKLGVITTATRELIKVSNALGIFEDFILDDLSQGFDSFLLDPSYAAIGGLRPAAITNGADNKASAGKTLENILTDFTYLRTAMTNARRPAIIMNTKRKNALEMVISANGTFPLAPMVAANNLWGMELIHSPYVPEGVVTAVDANAFYHGIESPMIDTSGAVTLAMADDMQPAPQMTGGSQTDGYVDEAGSIQISDAASTVPPTDVRSMFQTNSAALRVVQPTSWAVVDASSVAYLTSVTWGE</sequence>